<dbReference type="InterPro" id="IPR053967">
    <property type="entry name" value="LlgE_F_G-like_D1"/>
</dbReference>
<evidence type="ECO:0000256" key="5">
    <source>
        <dbReference type="ARBA" id="ARBA00040228"/>
    </source>
</evidence>
<dbReference type="InterPro" id="IPR020013">
    <property type="entry name" value="Flagellar_FlgE/F/G"/>
</dbReference>
<reference evidence="10" key="3">
    <citation type="submission" date="2021-06" db="EMBL/GenBank/DDBJ databases">
        <title>Genomic Description and Analysis of Intracellular Bacteria, Candidatus Berkiella cookevillensis and Candidatus Berkiella aquae.</title>
        <authorList>
            <person name="Kidane D.T."/>
            <person name="Mehari Y.T."/>
            <person name="Rice F.C."/>
            <person name="Arivett B.A."/>
            <person name="Farone A.L."/>
            <person name="Berk S.G."/>
            <person name="Farone M.B."/>
        </authorList>
    </citation>
    <scope>NUCLEOTIDE SEQUENCE</scope>
    <source>
        <strain evidence="10">CC99</strain>
    </source>
</reference>
<evidence type="ECO:0000256" key="6">
    <source>
        <dbReference type="RuleBase" id="RU362116"/>
    </source>
</evidence>
<dbReference type="Proteomes" id="UP000051494">
    <property type="component" value="Unassembled WGS sequence"/>
</dbReference>
<reference evidence="9" key="1">
    <citation type="submission" date="2015-09" db="EMBL/GenBank/DDBJ databases">
        <title>Draft Genome Sequences of Two Novel Amoeba-resistant Intranuclear Bacteria, Candidatus Berkiella cookevillensis and Candidatus Berkiella aquae.</title>
        <authorList>
            <person name="Mehari Y.T."/>
            <person name="Arivett B.A."/>
            <person name="Farone A.L."/>
            <person name="Gunderson J.H."/>
            <person name="Farone M.B."/>
        </authorList>
    </citation>
    <scope>NUCLEOTIDE SEQUENCE [LARGE SCALE GENOMIC DNA]</scope>
    <source>
        <strain evidence="9">CC99</strain>
    </source>
</reference>
<reference evidence="10" key="2">
    <citation type="journal article" date="2016" name="Genome Announc.">
        <title>Draft Genome Sequences of Two Novel Amoeba-Resistant Intranuclear Bacteria, 'Candidatus Berkiella cookevillensis' and 'Candidatus Berkiella aquae'.</title>
        <authorList>
            <person name="Mehari Y.T."/>
            <person name="Arivett B.A."/>
            <person name="Farone A.L."/>
            <person name="Gunderson J.H."/>
            <person name="Farone M.B."/>
        </authorList>
    </citation>
    <scope>NUCLEOTIDE SEQUENCE</scope>
    <source>
        <strain evidence="10">CC99</strain>
    </source>
</reference>
<keyword evidence="9" id="KW-0282">Flagellum</keyword>
<keyword evidence="9" id="KW-0969">Cilium</keyword>
<dbReference type="EMBL" id="LKHV02000001">
    <property type="protein sequence ID" value="MCS5708626.1"/>
    <property type="molecule type" value="Genomic_DNA"/>
</dbReference>
<comment type="subunit">
    <text evidence="4 6">The basal body constitutes a major portion of the flagellar organelle and consists of five rings (E,L,P,S, and M) mounted on a central rod. The rod consists of about 26 subunits of FlgG in the distal portion, and FlgB, FlgC and FlgF are thought to build up the proximal portion of the rod with about 6 subunits each.</text>
</comment>
<comment type="caution">
    <text evidence="9">The sequence shown here is derived from an EMBL/GenBank/DDBJ whole genome shotgun (WGS) entry which is preliminary data.</text>
</comment>
<comment type="similarity">
    <text evidence="2 6">Belongs to the flagella basal body rod proteins family.</text>
</comment>
<dbReference type="InterPro" id="IPR010930">
    <property type="entry name" value="Flg_bb/hook_C_dom"/>
</dbReference>
<dbReference type="SUPFAM" id="SSF117143">
    <property type="entry name" value="Flagellar hook protein flgE"/>
    <property type="match status" value="1"/>
</dbReference>
<dbReference type="PANTHER" id="PTHR30435">
    <property type="entry name" value="FLAGELLAR PROTEIN"/>
    <property type="match status" value="1"/>
</dbReference>
<dbReference type="NCBIfam" id="NF009280">
    <property type="entry name" value="PRK12640.1"/>
    <property type="match status" value="1"/>
</dbReference>
<evidence type="ECO:0000313" key="9">
    <source>
        <dbReference type="EMBL" id="KRG19791.1"/>
    </source>
</evidence>
<organism evidence="9">
    <name type="scientific">Candidatus Berkiella cookevillensis</name>
    <dbReference type="NCBI Taxonomy" id="437022"/>
    <lineage>
        <taxon>Bacteria</taxon>
        <taxon>Pseudomonadati</taxon>
        <taxon>Pseudomonadota</taxon>
        <taxon>Gammaproteobacteria</taxon>
        <taxon>Candidatus Berkiellales</taxon>
        <taxon>Candidatus Berkiellaceae</taxon>
        <taxon>Candidatus Berkiella</taxon>
    </lineage>
</organism>
<dbReference type="RefSeq" id="WP_057622378.1">
    <property type="nucleotide sequence ID" value="NZ_LKHV02000001.1"/>
</dbReference>
<accession>A0A0Q9YGU5</accession>
<dbReference type="PATRIC" id="fig|1590042.3.peg.11"/>
<gene>
    <name evidence="9" type="primary">flgF</name>
    <name evidence="9" type="ORF">CC99x_00012</name>
    <name evidence="10" type="ORF">CC99x_006845</name>
</gene>
<evidence type="ECO:0000256" key="4">
    <source>
        <dbReference type="ARBA" id="ARBA00038560"/>
    </source>
</evidence>
<dbReference type="InterPro" id="IPR037925">
    <property type="entry name" value="FlgE/F/G-like"/>
</dbReference>
<keyword evidence="9" id="KW-0966">Cell projection</keyword>
<protein>
    <recommendedName>
        <fullName evidence="5 6">Flagellar basal-body rod protein FlgF</fullName>
    </recommendedName>
</protein>
<dbReference type="EMBL" id="LKHV01000001">
    <property type="protein sequence ID" value="KRG19791.1"/>
    <property type="molecule type" value="Genomic_DNA"/>
</dbReference>
<dbReference type="NCBIfam" id="TIGR03506">
    <property type="entry name" value="FlgEFG_subfam"/>
    <property type="match status" value="1"/>
</dbReference>
<dbReference type="Pfam" id="PF22692">
    <property type="entry name" value="LlgE_F_G_D1"/>
    <property type="match status" value="1"/>
</dbReference>
<dbReference type="OrthoDB" id="9804559at2"/>
<evidence type="ECO:0000259" key="8">
    <source>
        <dbReference type="Pfam" id="PF22692"/>
    </source>
</evidence>
<keyword evidence="11" id="KW-1185">Reference proteome</keyword>
<proteinExistence type="inferred from homology"/>
<keyword evidence="3 6" id="KW-0975">Bacterial flagellum</keyword>
<evidence type="ECO:0000256" key="1">
    <source>
        <dbReference type="ARBA" id="ARBA00004117"/>
    </source>
</evidence>
<feature type="domain" description="Flagellar basal-body/hook protein C-terminal" evidence="7">
    <location>
        <begin position="198"/>
        <end position="241"/>
    </location>
</feature>
<dbReference type="GO" id="GO:0030694">
    <property type="term" value="C:bacterial-type flagellum basal body, rod"/>
    <property type="evidence" value="ECO:0007669"/>
    <property type="project" value="UniProtKB-UniRule"/>
</dbReference>
<evidence type="ECO:0000259" key="7">
    <source>
        <dbReference type="Pfam" id="PF06429"/>
    </source>
</evidence>
<dbReference type="PANTHER" id="PTHR30435:SF18">
    <property type="entry name" value="FLAGELLAR BASAL-BODY ROD PROTEIN FLGF"/>
    <property type="match status" value="1"/>
</dbReference>
<sequence>MDEMLYVTMSGAENTFYAQSVNANNLANASTTAFKADLAQFRSMPVFGDSLPSRVYALTEKAATDFSPGALIPTGRDLDMAIKGEGWFTVLNGQNKEAYMRNGSLKLDQDGKLLTENDLAVMGEGGEIFIPPAQKIEIGIDGTVSYVPLGSSTNTQVVLDRIKLVRPDIKNLEKKEDGLIYTKDNATLERDISVTLSSGFLEASNVNAVESIANMISLARQFEIQLKLMKQAEQNDEASTSILTVS</sequence>
<dbReference type="Pfam" id="PF06429">
    <property type="entry name" value="Flg_bbr_C"/>
    <property type="match status" value="1"/>
</dbReference>
<dbReference type="AlphaFoldDB" id="A0A0Q9YGU5"/>
<name>A0A0Q9YGU5_9GAMM</name>
<evidence type="ECO:0000256" key="2">
    <source>
        <dbReference type="ARBA" id="ARBA00009677"/>
    </source>
</evidence>
<comment type="subcellular location">
    <subcellularLocation>
        <location evidence="1 6">Bacterial flagellum basal body</location>
    </subcellularLocation>
</comment>
<feature type="domain" description="Flagellar hook protein FlgE/F/G-like D1" evidence="8">
    <location>
        <begin position="81"/>
        <end position="146"/>
    </location>
</feature>
<evidence type="ECO:0000256" key="3">
    <source>
        <dbReference type="ARBA" id="ARBA00023143"/>
    </source>
</evidence>
<dbReference type="GO" id="GO:0071978">
    <property type="term" value="P:bacterial-type flagellum-dependent swarming motility"/>
    <property type="evidence" value="ECO:0007669"/>
    <property type="project" value="TreeGrafter"/>
</dbReference>
<evidence type="ECO:0000313" key="11">
    <source>
        <dbReference type="Proteomes" id="UP000051494"/>
    </source>
</evidence>
<evidence type="ECO:0000313" key="10">
    <source>
        <dbReference type="EMBL" id="MCS5708626.1"/>
    </source>
</evidence>
<dbReference type="STRING" id="437022.CC99x_00012"/>